<evidence type="ECO:0000256" key="3">
    <source>
        <dbReference type="ARBA" id="ARBA00022525"/>
    </source>
</evidence>
<dbReference type="PIRSF" id="PIRSF000948">
    <property type="entry name" value="Sphingomy_PDE"/>
    <property type="match status" value="1"/>
</dbReference>
<dbReference type="GO" id="GO:0006685">
    <property type="term" value="P:sphingomyelin catabolic process"/>
    <property type="evidence" value="ECO:0007669"/>
    <property type="project" value="InterPro"/>
</dbReference>
<dbReference type="InterPro" id="IPR029052">
    <property type="entry name" value="Metallo-depent_PP-like"/>
</dbReference>
<dbReference type="Pfam" id="PF19272">
    <property type="entry name" value="ASMase_C"/>
    <property type="match status" value="1"/>
</dbReference>
<comment type="subcellular location">
    <subcellularLocation>
        <location evidence="1">Secreted</location>
    </subcellularLocation>
</comment>
<feature type="binding site" evidence="9">
    <location>
        <position position="127"/>
    </location>
    <ligand>
        <name>Zn(2+)</name>
        <dbReference type="ChEBI" id="CHEBI:29105"/>
        <label>1</label>
    </ligand>
</feature>
<keyword evidence="3" id="KW-0964">Secreted</keyword>
<feature type="disulfide bond" evidence="10">
    <location>
        <begin position="307"/>
        <end position="355"/>
    </location>
</feature>
<evidence type="ECO:0000256" key="2">
    <source>
        <dbReference type="ARBA" id="ARBA00008234"/>
    </source>
</evidence>
<dbReference type="PANTHER" id="PTHR10340:SF34">
    <property type="entry name" value="SPHINGOMYELIN PHOSPHODIESTERASE"/>
    <property type="match status" value="1"/>
</dbReference>
<dbReference type="InterPro" id="IPR045473">
    <property type="entry name" value="ASM_C"/>
</dbReference>
<evidence type="ECO:0008006" key="15">
    <source>
        <dbReference type="Google" id="ProtNLM"/>
    </source>
</evidence>
<feature type="disulfide bond" evidence="10">
    <location>
        <begin position="43"/>
        <end position="54"/>
    </location>
</feature>
<dbReference type="OrthoDB" id="282973at2759"/>
<feature type="disulfide bond" evidence="10">
    <location>
        <begin position="18"/>
        <end position="80"/>
    </location>
</feature>
<evidence type="ECO:0000259" key="11">
    <source>
        <dbReference type="Pfam" id="PF00149"/>
    </source>
</evidence>
<dbReference type="GO" id="GO:0016020">
    <property type="term" value="C:membrane"/>
    <property type="evidence" value="ECO:0007669"/>
    <property type="project" value="GOC"/>
</dbReference>
<feature type="binding site" evidence="9">
    <location>
        <position position="199"/>
    </location>
    <ligand>
        <name>Zn(2+)</name>
        <dbReference type="ChEBI" id="CHEBI:29105"/>
        <label>1</label>
    </ligand>
</feature>
<keyword evidence="10" id="KW-1015">Disulfide bond</keyword>
<evidence type="ECO:0000259" key="12">
    <source>
        <dbReference type="Pfam" id="PF19272"/>
    </source>
</evidence>
<feature type="binding site" evidence="9">
    <location>
        <position position="347"/>
    </location>
    <ligand>
        <name>Zn(2+)</name>
        <dbReference type="ChEBI" id="CHEBI:29105"/>
        <label>2</label>
    </ligand>
</feature>
<keyword evidence="8" id="KW-0325">Glycoprotein</keyword>
<dbReference type="SUPFAM" id="SSF56300">
    <property type="entry name" value="Metallo-dependent phosphatases"/>
    <property type="match status" value="1"/>
</dbReference>
<feature type="disulfide bond" evidence="10">
    <location>
        <begin position="148"/>
        <end position="168"/>
    </location>
</feature>
<feature type="domain" description="Sphingomyelin phosphodiesterase C-terminal" evidence="12">
    <location>
        <begin position="408"/>
        <end position="496"/>
    </location>
</feature>
<dbReference type="InterPro" id="IPR041805">
    <property type="entry name" value="ASMase/PPN1_MPP"/>
</dbReference>
<feature type="binding site" evidence="9">
    <location>
        <position position="199"/>
    </location>
    <ligand>
        <name>Zn(2+)</name>
        <dbReference type="ChEBI" id="CHEBI:29105"/>
        <label>2</label>
    </ligand>
</feature>
<dbReference type="AlphaFoldDB" id="A0A7R9Q6A5"/>
<keyword evidence="14" id="KW-1185">Reference proteome</keyword>
<evidence type="ECO:0000313" key="14">
    <source>
        <dbReference type="Proteomes" id="UP000759131"/>
    </source>
</evidence>
<feature type="binding site" evidence="9">
    <location>
        <position position="383"/>
    </location>
    <ligand>
        <name>Zn(2+)</name>
        <dbReference type="ChEBI" id="CHEBI:29105"/>
        <label>1</label>
    </ligand>
</feature>
<keyword evidence="5" id="KW-0732">Signal</keyword>
<sequence length="517" mass="59448">VYDNIRHGVKNAFTCYSCETVMSLAKLSVYSVGELNYLMAGVCESFRFEDRRVCSGLSDLFSEQLYYILRHTNLTKSQLCATLIGAECLSKPCADRHEWLIELDTNYTAVPVVNTDSQTYRMLHLSDLHIDPYYSPGAHSDCGEPLCCRASSAKGKTTAGYWGDYQACDSPKYTIEKLMSYINATFPADHYQYVIWTGDITAHDVWNTTRDTIVNGSRALTSLISTYIAPGRLVFPVVGNHEGLPVNQFPPPDIKGLLSNNWLYRELLAQWSQWIPEEYHQMFRKYGCYARQVSKLFKVVVLNTNYCARINFWLMYNPNDLGQQLKWLVRELAAAEASGQSVHIIGHIPPDNTQCISQFVHNYLRIVQRYNQTIKGQFFGHTHFDEFRVMYAPNNASVPTGVAYLASSVTPYEKVNPAFRFYTVDSAGTILDHQNYYTNLTYSNIHSLVAPVWTVGYTAKQAYNMSSMAPQEWHRLYSRMKEEDHLFQSFYTNYHRYSDAFDINCTQDDFYKRYGNK</sequence>
<feature type="binding site" evidence="9">
    <location>
        <position position="129"/>
    </location>
    <ligand>
        <name>Zn(2+)</name>
        <dbReference type="ChEBI" id="CHEBI:29105"/>
        <label>1</label>
    </ligand>
</feature>
<keyword evidence="7 9" id="KW-0862">Zinc</keyword>
<dbReference type="Proteomes" id="UP000759131">
    <property type="component" value="Unassembled WGS sequence"/>
</dbReference>
<keyword evidence="4 9" id="KW-0479">Metal-binding</keyword>
<evidence type="ECO:0000256" key="5">
    <source>
        <dbReference type="ARBA" id="ARBA00022729"/>
    </source>
</evidence>
<comment type="cofactor">
    <cofactor evidence="9">
        <name>Zn(2+)</name>
        <dbReference type="ChEBI" id="CHEBI:29105"/>
    </cofactor>
    <text evidence="9">Binds 2 Zn(2+) ions per subunit.</text>
</comment>
<dbReference type="GO" id="GO:0005764">
    <property type="term" value="C:lysosome"/>
    <property type="evidence" value="ECO:0007669"/>
    <property type="project" value="TreeGrafter"/>
</dbReference>
<comment type="similarity">
    <text evidence="2">Belongs to the acid sphingomyelinase family.</text>
</comment>
<dbReference type="Pfam" id="PF00149">
    <property type="entry name" value="Metallophos"/>
    <property type="match status" value="1"/>
</dbReference>
<evidence type="ECO:0000256" key="4">
    <source>
        <dbReference type="ARBA" id="ARBA00022723"/>
    </source>
</evidence>
<dbReference type="GO" id="GO:0005615">
    <property type="term" value="C:extracellular space"/>
    <property type="evidence" value="ECO:0007669"/>
    <property type="project" value="TreeGrafter"/>
</dbReference>
<dbReference type="InterPro" id="IPR011160">
    <property type="entry name" value="Sphingomy_PDE"/>
</dbReference>
<feature type="disulfide bond" evidence="10">
    <location>
        <begin position="142"/>
        <end position="147"/>
    </location>
</feature>
<gene>
    <name evidence="13" type="ORF">OSB1V03_LOCUS13033</name>
</gene>
<evidence type="ECO:0000256" key="1">
    <source>
        <dbReference type="ARBA" id="ARBA00004613"/>
    </source>
</evidence>
<protein>
    <recommendedName>
        <fullName evidence="15">Sphingomyelin phosphodiesterase</fullName>
    </recommendedName>
</protein>
<dbReference type="GO" id="GO:0061750">
    <property type="term" value="F:acid sphingomyelin phosphodiesterase activity"/>
    <property type="evidence" value="ECO:0007669"/>
    <property type="project" value="TreeGrafter"/>
</dbReference>
<evidence type="ECO:0000313" key="13">
    <source>
        <dbReference type="EMBL" id="CAD7632631.1"/>
    </source>
</evidence>
<feature type="non-terminal residue" evidence="13">
    <location>
        <position position="517"/>
    </location>
</feature>
<feature type="binding site" evidence="9">
    <location>
        <position position="381"/>
    </location>
    <ligand>
        <name>Zn(2+)</name>
        <dbReference type="ChEBI" id="CHEBI:29105"/>
        <label>2</label>
    </ligand>
</feature>
<dbReference type="PANTHER" id="PTHR10340">
    <property type="entry name" value="SPHINGOMYELIN PHOSPHODIESTERASE"/>
    <property type="match status" value="1"/>
</dbReference>
<accession>A0A7R9Q6A5</accession>
<evidence type="ECO:0000256" key="7">
    <source>
        <dbReference type="ARBA" id="ARBA00022833"/>
    </source>
</evidence>
<dbReference type="EMBL" id="OC865874">
    <property type="protein sequence ID" value="CAD7632631.1"/>
    <property type="molecule type" value="Genomic_DNA"/>
</dbReference>
<keyword evidence="6" id="KW-0378">Hydrolase</keyword>
<reference evidence="13" key="1">
    <citation type="submission" date="2020-11" db="EMBL/GenBank/DDBJ databases">
        <authorList>
            <person name="Tran Van P."/>
        </authorList>
    </citation>
    <scope>NUCLEOTIDE SEQUENCE</scope>
</reference>
<organism evidence="13">
    <name type="scientific">Medioppia subpectinata</name>
    <dbReference type="NCBI Taxonomy" id="1979941"/>
    <lineage>
        <taxon>Eukaryota</taxon>
        <taxon>Metazoa</taxon>
        <taxon>Ecdysozoa</taxon>
        <taxon>Arthropoda</taxon>
        <taxon>Chelicerata</taxon>
        <taxon>Arachnida</taxon>
        <taxon>Acari</taxon>
        <taxon>Acariformes</taxon>
        <taxon>Sarcoptiformes</taxon>
        <taxon>Oribatida</taxon>
        <taxon>Brachypylina</taxon>
        <taxon>Oppioidea</taxon>
        <taxon>Oppiidae</taxon>
        <taxon>Medioppia</taxon>
    </lineage>
</organism>
<dbReference type="CDD" id="cd00842">
    <property type="entry name" value="MPP_ASMase"/>
    <property type="match status" value="1"/>
</dbReference>
<evidence type="ECO:0000256" key="9">
    <source>
        <dbReference type="PIRSR" id="PIRSR000948-1"/>
    </source>
</evidence>
<evidence type="ECO:0000256" key="8">
    <source>
        <dbReference type="ARBA" id="ARBA00023180"/>
    </source>
</evidence>
<feature type="disulfide bond" evidence="10">
    <location>
        <begin position="15"/>
        <end position="88"/>
    </location>
</feature>
<feature type="domain" description="Calcineurin-like phosphoesterase" evidence="11">
    <location>
        <begin position="121"/>
        <end position="383"/>
    </location>
</feature>
<proteinExistence type="inferred from homology"/>
<dbReference type="GO" id="GO:0046872">
    <property type="term" value="F:metal ion binding"/>
    <property type="evidence" value="ECO:0007669"/>
    <property type="project" value="UniProtKB-KW"/>
</dbReference>
<dbReference type="EMBL" id="CAJPIZ010011299">
    <property type="protein sequence ID" value="CAG2113061.1"/>
    <property type="molecule type" value="Genomic_DNA"/>
</dbReference>
<evidence type="ECO:0000256" key="10">
    <source>
        <dbReference type="PIRSR" id="PIRSR000948-2"/>
    </source>
</evidence>
<dbReference type="InterPro" id="IPR004843">
    <property type="entry name" value="Calcineurin-like_PHP"/>
</dbReference>
<evidence type="ECO:0000256" key="6">
    <source>
        <dbReference type="ARBA" id="ARBA00022801"/>
    </source>
</evidence>
<name>A0A7R9Q6A5_9ACAR</name>
<dbReference type="Gene3D" id="3.60.21.10">
    <property type="match status" value="1"/>
</dbReference>
<dbReference type="GO" id="GO:0046513">
    <property type="term" value="P:ceramide biosynthetic process"/>
    <property type="evidence" value="ECO:0007669"/>
    <property type="project" value="TreeGrafter"/>
</dbReference>
<feature type="binding site" evidence="9">
    <location>
        <position position="240"/>
    </location>
    <ligand>
        <name>Zn(2+)</name>
        <dbReference type="ChEBI" id="CHEBI:29105"/>
        <label>2</label>
    </ligand>
</feature>